<dbReference type="Gene3D" id="3.90.1780.10">
    <property type="entry name" value="Trimeric adhesin"/>
    <property type="match status" value="1"/>
</dbReference>
<proteinExistence type="predicted"/>
<evidence type="ECO:0000313" key="2">
    <source>
        <dbReference type="Proteomes" id="UP000276010"/>
    </source>
</evidence>
<dbReference type="EMBL" id="RRUC01000041">
    <property type="protein sequence ID" value="RRN01142.1"/>
    <property type="molecule type" value="Genomic_DNA"/>
</dbReference>
<gene>
    <name evidence="1" type="ORF">EIM44_09790</name>
</gene>
<sequence>TAVEAGTNVQLSSSTDGNGLTTYNVSVAGDLTNITSITNNAGNTITVGNGTTITNTNGTAAVDPNSNATDIATIGDIVNTINNVSWTVAGNGADVEKITAGEVVNFVDGNNTVAVVTANATTGGVDVTYHVEGDLTNITSISNNDGTSISLGNNTVNV</sequence>
<dbReference type="AlphaFoldDB" id="A0A426FFK3"/>
<accession>A0A426FFK3</accession>
<feature type="non-terminal residue" evidence="1">
    <location>
        <position position="158"/>
    </location>
</feature>
<comment type="caution">
    <text evidence="1">The sequence shown here is derived from an EMBL/GenBank/DDBJ whole genome shotgun (WGS) entry which is preliminary data.</text>
</comment>
<protein>
    <submittedName>
        <fullName evidence="1">Uncharacterized protein</fullName>
    </submittedName>
</protein>
<dbReference type="InterPro" id="IPR037174">
    <property type="entry name" value="Trimeric_adhesin"/>
</dbReference>
<name>A0A426FFK3_BIBTR</name>
<reference evidence="1 2" key="1">
    <citation type="submission" date="2018-11" db="EMBL/GenBank/DDBJ databases">
        <title>Whole genome sequence of Bibersteinia trehalosi strain OADDL-BT1 an multidrug resistant pathogen isolate.</title>
        <authorList>
            <person name="Couger M."/>
            <person name="Ramachandran A."/>
        </authorList>
    </citation>
    <scope>NUCLEOTIDE SEQUENCE [LARGE SCALE GENOMIC DNA]</scope>
    <source>
        <strain evidence="1 2">OADDL-BT1</strain>
    </source>
</reference>
<evidence type="ECO:0000313" key="1">
    <source>
        <dbReference type="EMBL" id="RRN01142.1"/>
    </source>
</evidence>
<dbReference type="Proteomes" id="UP000276010">
    <property type="component" value="Unassembled WGS sequence"/>
</dbReference>
<feature type="non-terminal residue" evidence="1">
    <location>
        <position position="1"/>
    </location>
</feature>
<organism evidence="1 2">
    <name type="scientific">Bibersteinia trehalosi</name>
    <name type="common">Pasteurella trehalosi</name>
    <dbReference type="NCBI Taxonomy" id="47735"/>
    <lineage>
        <taxon>Bacteria</taxon>
        <taxon>Pseudomonadati</taxon>
        <taxon>Pseudomonadota</taxon>
        <taxon>Gammaproteobacteria</taxon>
        <taxon>Pasteurellales</taxon>
        <taxon>Pasteurellaceae</taxon>
        <taxon>Bibersteinia</taxon>
    </lineage>
</organism>